<evidence type="ECO:0000256" key="3">
    <source>
        <dbReference type="SAM" id="Phobius"/>
    </source>
</evidence>
<dbReference type="PANTHER" id="PTHR34220:SF7">
    <property type="entry name" value="SENSOR HISTIDINE KINASE YPDA"/>
    <property type="match status" value="1"/>
</dbReference>
<evidence type="ECO:0000256" key="1">
    <source>
        <dbReference type="ARBA" id="ARBA00022777"/>
    </source>
</evidence>
<feature type="transmembrane region" description="Helical" evidence="3">
    <location>
        <begin position="168"/>
        <end position="187"/>
    </location>
</feature>
<dbReference type="Gene3D" id="3.30.565.10">
    <property type="entry name" value="Histidine kinase-like ATPase, C-terminal domain"/>
    <property type="match status" value="1"/>
</dbReference>
<comment type="caution">
    <text evidence="5">The sequence shown here is derived from an EMBL/GenBank/DDBJ whole genome shotgun (WGS) entry which is preliminary data.</text>
</comment>
<organism evidence="5 6">
    <name type="scientific">Ruminococcus difficilis</name>
    <dbReference type="NCBI Taxonomy" id="2763069"/>
    <lineage>
        <taxon>Bacteria</taxon>
        <taxon>Bacillati</taxon>
        <taxon>Bacillota</taxon>
        <taxon>Clostridia</taxon>
        <taxon>Eubacteriales</taxon>
        <taxon>Oscillospiraceae</taxon>
        <taxon>Ruminococcus</taxon>
    </lineage>
</organism>
<keyword evidence="3" id="KW-0812">Transmembrane</keyword>
<dbReference type="InterPro" id="IPR005467">
    <property type="entry name" value="His_kinase_dom"/>
</dbReference>
<evidence type="ECO:0000256" key="2">
    <source>
        <dbReference type="ARBA" id="ARBA00023012"/>
    </source>
</evidence>
<keyword evidence="3" id="KW-0472">Membrane</keyword>
<dbReference type="InterPro" id="IPR036890">
    <property type="entry name" value="HATPase_C_sf"/>
</dbReference>
<dbReference type="InterPro" id="IPR050640">
    <property type="entry name" value="Bact_2-comp_sensor_kinase"/>
</dbReference>
<keyword evidence="1 5" id="KW-0808">Transferase</keyword>
<keyword evidence="1 5" id="KW-0418">Kinase</keyword>
<feature type="transmembrane region" description="Helical" evidence="3">
    <location>
        <begin position="57"/>
        <end position="77"/>
    </location>
</feature>
<dbReference type="AlphaFoldDB" id="A0A934U2D2"/>
<dbReference type="Proteomes" id="UP000633365">
    <property type="component" value="Unassembled WGS sequence"/>
</dbReference>
<dbReference type="PROSITE" id="PS50109">
    <property type="entry name" value="HIS_KIN"/>
    <property type="match status" value="1"/>
</dbReference>
<protein>
    <submittedName>
        <fullName evidence="5">Histidine kinase</fullName>
    </submittedName>
</protein>
<gene>
    <name evidence="5" type="ORF">JKK62_02620</name>
</gene>
<dbReference type="SUPFAM" id="SSF55874">
    <property type="entry name" value="ATPase domain of HSP90 chaperone/DNA topoisomerase II/histidine kinase"/>
    <property type="match status" value="1"/>
</dbReference>
<dbReference type="Pfam" id="PF02518">
    <property type="entry name" value="HATPase_c"/>
    <property type="match status" value="1"/>
</dbReference>
<dbReference type="PANTHER" id="PTHR34220">
    <property type="entry name" value="SENSOR HISTIDINE KINASE YPDA"/>
    <property type="match status" value="1"/>
</dbReference>
<keyword evidence="6" id="KW-1185">Reference proteome</keyword>
<feature type="transmembrane region" description="Helical" evidence="3">
    <location>
        <begin position="194"/>
        <end position="212"/>
    </location>
</feature>
<proteinExistence type="predicted"/>
<name>A0A934U2D2_9FIRM</name>
<dbReference type="InterPro" id="IPR003594">
    <property type="entry name" value="HATPase_dom"/>
</dbReference>
<feature type="transmembrane region" description="Helical" evidence="3">
    <location>
        <begin position="89"/>
        <end position="108"/>
    </location>
</feature>
<feature type="transmembrane region" description="Helical" evidence="3">
    <location>
        <begin position="12"/>
        <end position="37"/>
    </location>
</feature>
<keyword evidence="3" id="KW-1133">Transmembrane helix</keyword>
<dbReference type="GO" id="GO:0016020">
    <property type="term" value="C:membrane"/>
    <property type="evidence" value="ECO:0007669"/>
    <property type="project" value="InterPro"/>
</dbReference>
<evidence type="ECO:0000259" key="4">
    <source>
        <dbReference type="PROSITE" id="PS50109"/>
    </source>
</evidence>
<dbReference type="InterPro" id="IPR010559">
    <property type="entry name" value="Sig_transdc_His_kin_internal"/>
</dbReference>
<dbReference type="RefSeq" id="WP_201426858.1">
    <property type="nucleotide sequence ID" value="NZ_JAEQMG010000040.1"/>
</dbReference>
<sequence>MNELIQRIGISGIIQIAVSLWSNILLVIITLSLSSGIKKSKSAAGPNNYQTPFTKEIMIFFIAVFFYNTFDIVINLITGVPGDFSVSIHYVMLIGYFAVGAFQTLLFLQVVKKYVAQVNGMERLRKTTLLIQLLHIPALVLLAITPFTHWLFYLDERSDYFRGALYPIWYYTTIISFVYILLVLVFCRRKMDRFIFKVLITTSVLPIIGFILNITYTGISFNNISVTLSALIVYVFYESYRTSTAVSREHELNRVQQELLESRLATEQANNEMLMAQIQPHFISNSLMALRAQCTEYPEIYESITNFSMYLRSHFEALSGSNKMISFEKEMENTEAYLALEQQNFGDRLNVIYHIECDDFMLPPLTVQPLVENAVRHGIGTYDEGGDVQISSRREPGGIVIEVIDNGSGKSNITQQQTERRGIGIENVRSRLRSITGGELEVITNESGTTARITLPEPIGE</sequence>
<dbReference type="EMBL" id="JAEQMG010000040">
    <property type="protein sequence ID" value="MBK6087552.1"/>
    <property type="molecule type" value="Genomic_DNA"/>
</dbReference>
<reference evidence="5" key="1">
    <citation type="submission" date="2021-01" db="EMBL/GenBank/DDBJ databases">
        <title>Genome public.</title>
        <authorList>
            <person name="Liu C."/>
            <person name="Sun Q."/>
        </authorList>
    </citation>
    <scope>NUCLEOTIDE SEQUENCE</scope>
    <source>
        <strain evidence="5">M6</strain>
    </source>
</reference>
<keyword evidence="2" id="KW-0902">Two-component regulatory system</keyword>
<evidence type="ECO:0000313" key="6">
    <source>
        <dbReference type="Proteomes" id="UP000633365"/>
    </source>
</evidence>
<feature type="transmembrane region" description="Helical" evidence="3">
    <location>
        <begin position="129"/>
        <end position="148"/>
    </location>
</feature>
<accession>A0A934U2D2</accession>
<evidence type="ECO:0000313" key="5">
    <source>
        <dbReference type="EMBL" id="MBK6087552.1"/>
    </source>
</evidence>
<feature type="domain" description="Histidine kinase" evidence="4">
    <location>
        <begin position="370"/>
        <end position="459"/>
    </location>
</feature>
<dbReference type="Pfam" id="PF06580">
    <property type="entry name" value="His_kinase"/>
    <property type="match status" value="1"/>
</dbReference>
<dbReference type="GO" id="GO:0000155">
    <property type="term" value="F:phosphorelay sensor kinase activity"/>
    <property type="evidence" value="ECO:0007669"/>
    <property type="project" value="InterPro"/>
</dbReference>